<feature type="active site" evidence="8">
    <location>
        <position position="520"/>
    </location>
</feature>
<keyword evidence="11" id="KW-1185">Reference proteome</keyword>
<evidence type="ECO:0000313" key="11">
    <source>
        <dbReference type="Proteomes" id="UP000694865"/>
    </source>
</evidence>
<protein>
    <recommendedName>
        <fullName evidence="9">Endoglucanase</fullName>
        <ecNumber evidence="9">3.2.1.4</ecNumber>
    </recommendedName>
</protein>
<dbReference type="Pfam" id="PF00759">
    <property type="entry name" value="Glyco_hydro_9"/>
    <property type="match status" value="1"/>
</dbReference>
<dbReference type="EC" id="3.2.1.4" evidence="9"/>
<dbReference type="InterPro" id="IPR012341">
    <property type="entry name" value="6hp_glycosidase-like_sf"/>
</dbReference>
<name>A0ABM0M4Z4_SACKO</name>
<gene>
    <name evidence="12" type="primary">LOC100378958</name>
</gene>
<keyword evidence="3 8" id="KW-0378">Hydrolase</keyword>
<evidence type="ECO:0000256" key="9">
    <source>
        <dbReference type="RuleBase" id="RU361166"/>
    </source>
</evidence>
<keyword evidence="6 8" id="KW-0326">Glycosidase</keyword>
<dbReference type="InterPro" id="IPR033126">
    <property type="entry name" value="Glyco_hydro_9_Asp/Glu_AS"/>
</dbReference>
<evidence type="ECO:0000256" key="4">
    <source>
        <dbReference type="ARBA" id="ARBA00023001"/>
    </source>
</evidence>
<evidence type="ECO:0000259" key="10">
    <source>
        <dbReference type="Pfam" id="PF00759"/>
    </source>
</evidence>
<evidence type="ECO:0000256" key="3">
    <source>
        <dbReference type="ARBA" id="ARBA00022801"/>
    </source>
</evidence>
<evidence type="ECO:0000256" key="8">
    <source>
        <dbReference type="PROSITE-ProRule" id="PRU10060"/>
    </source>
</evidence>
<dbReference type="InterPro" id="IPR008928">
    <property type="entry name" value="6-hairpin_glycosidase_sf"/>
</dbReference>
<dbReference type="Proteomes" id="UP000694865">
    <property type="component" value="Unplaced"/>
</dbReference>
<dbReference type="SUPFAM" id="SSF48208">
    <property type="entry name" value="Six-hairpin glycosidases"/>
    <property type="match status" value="1"/>
</dbReference>
<evidence type="ECO:0000256" key="5">
    <source>
        <dbReference type="ARBA" id="ARBA00023277"/>
    </source>
</evidence>
<evidence type="ECO:0000256" key="2">
    <source>
        <dbReference type="ARBA" id="ARBA00007072"/>
    </source>
</evidence>
<evidence type="ECO:0000256" key="6">
    <source>
        <dbReference type="ARBA" id="ARBA00023295"/>
    </source>
</evidence>
<evidence type="ECO:0000313" key="12">
    <source>
        <dbReference type="RefSeq" id="XP_006815085.1"/>
    </source>
</evidence>
<keyword evidence="7 8" id="KW-0624">Polysaccharide degradation</keyword>
<organism evidence="11 12">
    <name type="scientific">Saccoglossus kowalevskii</name>
    <name type="common">Acorn worm</name>
    <dbReference type="NCBI Taxonomy" id="10224"/>
    <lineage>
        <taxon>Eukaryota</taxon>
        <taxon>Metazoa</taxon>
        <taxon>Hemichordata</taxon>
        <taxon>Enteropneusta</taxon>
        <taxon>Harrimaniidae</taxon>
        <taxon>Saccoglossus</taxon>
    </lineage>
</organism>
<dbReference type="Gene3D" id="1.50.10.10">
    <property type="match status" value="1"/>
</dbReference>
<proteinExistence type="inferred from homology"/>
<evidence type="ECO:0000256" key="1">
    <source>
        <dbReference type="ARBA" id="ARBA00000966"/>
    </source>
</evidence>
<accession>A0ABM0M4Z4</accession>
<dbReference type="InterPro" id="IPR001701">
    <property type="entry name" value="Glyco_hydro_9"/>
</dbReference>
<comment type="catalytic activity">
    <reaction evidence="1 9">
        <text>Endohydrolysis of (1-&gt;4)-beta-D-glucosidic linkages in cellulose, lichenin and cereal beta-D-glucans.</text>
        <dbReference type="EC" id="3.2.1.4"/>
    </reaction>
</comment>
<dbReference type="PROSITE" id="PS00698">
    <property type="entry name" value="GH9_3"/>
    <property type="match status" value="1"/>
</dbReference>
<dbReference type="GeneID" id="100378958"/>
<reference evidence="12" key="1">
    <citation type="submission" date="2025-08" db="UniProtKB">
        <authorList>
            <consortium name="RefSeq"/>
        </authorList>
    </citation>
    <scope>IDENTIFICATION</scope>
    <source>
        <tissue evidence="12">Testes</tissue>
    </source>
</reference>
<sequence length="546" mass="61281">MESRATAKPIGKLNLQGLVLDESSRREIKSTAPSASGVRRTPCEEICESGRRKETSHVTFNPKECNLRREDARACDDSVVKGHDDGVCSIRIPPYLKIGAYKSLLLYIETASAYDYDEVLAKSILFYEAQRSGVLPLTNRISWRGDSCINDKSHDGHDLSGGWYDAGDYVKFGLPMAWSTTVLAWGVIAYKDAYLAAGQLEYMLDCIKWPADYFLKCHTRKNEFYYQVGDGAEDHKRWGRAEEMDIERPSFKVTPSLPGSDVVGETVAALSATAIAFKDANKPYAALLLQNAKELYDFASTYRGIYPSKGHYQTKQYGCKLTWAAAWLYFATSDKKYIRDAKKFYKEFKLSRSAWAFAWGNSGPAVQLLMYILTENEKYRTDFSNYLDSWLPGGKMPYTPKGLVYRSDWGPLRYAASNSFLALLASDYGVNPRNYREFAKKQLHYILGDSGRSFVCGFGKNPPKSPHHRASSCPLPPHTTRRANLLADEPNPHTLYGGVVGGPGPLDNYVDDRRNYKMNEVACDYNAGFQSAIAGLKHLEITGQPF</sequence>
<evidence type="ECO:0000256" key="7">
    <source>
        <dbReference type="ARBA" id="ARBA00023326"/>
    </source>
</evidence>
<keyword evidence="4 9" id="KW-0136">Cellulose degradation</keyword>
<keyword evidence="5 8" id="KW-0119">Carbohydrate metabolism</keyword>
<dbReference type="RefSeq" id="XP_006815085.1">
    <property type="nucleotide sequence ID" value="XM_006815022.1"/>
</dbReference>
<dbReference type="PANTHER" id="PTHR22298">
    <property type="entry name" value="ENDO-1,4-BETA-GLUCANASE"/>
    <property type="match status" value="1"/>
</dbReference>
<feature type="active site" evidence="8">
    <location>
        <position position="511"/>
    </location>
</feature>
<feature type="domain" description="Glycoside hydrolase family 9" evidence="10">
    <location>
        <begin position="116"/>
        <end position="532"/>
    </location>
</feature>
<comment type="similarity">
    <text evidence="2 8 9">Belongs to the glycosyl hydrolase 9 (cellulase E) family.</text>
</comment>